<organism evidence="2">
    <name type="scientific">Bactrocera latifrons</name>
    <name type="common">Malaysian fruit fly</name>
    <name type="synonym">Chaetodacus latifrons</name>
    <dbReference type="NCBI Taxonomy" id="174628"/>
    <lineage>
        <taxon>Eukaryota</taxon>
        <taxon>Metazoa</taxon>
        <taxon>Ecdysozoa</taxon>
        <taxon>Arthropoda</taxon>
        <taxon>Hexapoda</taxon>
        <taxon>Insecta</taxon>
        <taxon>Pterygota</taxon>
        <taxon>Neoptera</taxon>
        <taxon>Endopterygota</taxon>
        <taxon>Diptera</taxon>
        <taxon>Brachycera</taxon>
        <taxon>Muscomorpha</taxon>
        <taxon>Tephritoidea</taxon>
        <taxon>Tephritidae</taxon>
        <taxon>Bactrocera</taxon>
        <taxon>Bactrocera</taxon>
    </lineage>
</organism>
<accession>A0A0K8VMT7</accession>
<gene>
    <name evidence="2" type="ORF">c0_g1_i1</name>
</gene>
<sequence length="652" mass="73986">MKMPKNRGNVSLKLRTTTPTLIMFPTKLNEFHAHEVPEMQSKKSSNTSINKMKKINEVKPMLYSNQELNKIDGNICTSHFAVEVSANLNHHLPNSTIVEELPNLNTNIYEDFTVSDAEPGKSYRNFRIRRHPFNNENTKNEVKRPRNALPRGIKKKGQLVVTNLRSTKPSAEKTLDPFDAAKILRITQSKVQQPEIVKLINKNITSSEIDMCLTTQQNLTDAVGCKRKLYNTEALNKDTALPLGNIERNECEIPKTVPNLPAPAIGTELNVEEQVDDIQDCRQDMSQYGINNNVSDYDEFSDFPTFPTLDISDMCLSPERQSDKDSTQKATSQTGTIHALPTKSKTPAPMDCASKLESNKSIIYCSRSENDSDSEQSTFSNNNRELSLTRTLELPLQRQQHVFLTPQLPLQNFRKTTSLTKCQVTNTGTSVITQKDSFIHQRKFLVNLATSTNAPLNLSKTTSRITARTTTKAVVEENSQVNVNSPIQRNKSFTAPTPKALLQESTDMIASYNKNLNIHLDQIETSIGSNSANAYIEKICDIGESMINEIERERKSLWELEVNAERLARQLGWQYEAYQRKHQQFQCFKQNIDDLLRILSNINLSEEIENDAKHNIEKLLQTSNYITGQEWRNFVNESTENLLKDISSLSNI</sequence>
<dbReference type="AlphaFoldDB" id="A0A0K8VMT7"/>
<dbReference type="OrthoDB" id="10256849at2759"/>
<protein>
    <submittedName>
        <fullName evidence="2">Uncharacterized protein</fullName>
    </submittedName>
</protein>
<evidence type="ECO:0000256" key="1">
    <source>
        <dbReference type="SAM" id="MobiDB-lite"/>
    </source>
</evidence>
<feature type="region of interest" description="Disordered" evidence="1">
    <location>
        <begin position="316"/>
        <end position="350"/>
    </location>
</feature>
<name>A0A0K8VMT7_BACLA</name>
<dbReference type="EMBL" id="GDHF01012112">
    <property type="protein sequence ID" value="JAI40202.1"/>
    <property type="molecule type" value="Transcribed_RNA"/>
</dbReference>
<evidence type="ECO:0000313" key="2">
    <source>
        <dbReference type="EMBL" id="JAI40202.1"/>
    </source>
</evidence>
<reference evidence="2" key="1">
    <citation type="submission" date="2015-06" db="EMBL/GenBank/DDBJ databases">
        <authorList>
            <person name="Hoefler B.C."/>
            <person name="Straight P.D."/>
        </authorList>
    </citation>
    <scope>NUCLEOTIDE SEQUENCE</scope>
</reference>
<proteinExistence type="predicted"/>